<dbReference type="GO" id="GO:0050660">
    <property type="term" value="F:flavin adenine dinucleotide binding"/>
    <property type="evidence" value="ECO:0007669"/>
    <property type="project" value="InterPro"/>
</dbReference>
<evidence type="ECO:0000313" key="19">
    <source>
        <dbReference type="Proteomes" id="UP000253868"/>
    </source>
</evidence>
<dbReference type="RefSeq" id="WP_114663172.1">
    <property type="nucleotide sequence ID" value="NZ_CP031194.1"/>
</dbReference>
<keyword evidence="19" id="KW-1185">Reference proteome</keyword>
<dbReference type="PIRSF" id="PIRSF016578">
    <property type="entry name" value="HsaA"/>
    <property type="match status" value="1"/>
</dbReference>
<evidence type="ECO:0000256" key="2">
    <source>
        <dbReference type="ARBA" id="ARBA00022630"/>
    </source>
</evidence>
<evidence type="ECO:0000256" key="5">
    <source>
        <dbReference type="ARBA" id="ARBA00023002"/>
    </source>
</evidence>
<evidence type="ECO:0000256" key="8">
    <source>
        <dbReference type="ARBA" id="ARBA00034317"/>
    </source>
</evidence>
<evidence type="ECO:0000256" key="7">
    <source>
        <dbReference type="ARBA" id="ARBA00034307"/>
    </source>
</evidence>
<dbReference type="InterPro" id="IPR046373">
    <property type="entry name" value="Acyl-CoA_Oxase/DH_mid-dom_sf"/>
</dbReference>
<dbReference type="GO" id="GO:0005737">
    <property type="term" value="C:cytoplasm"/>
    <property type="evidence" value="ECO:0007669"/>
    <property type="project" value="UniProtKB-SubCell"/>
</dbReference>
<evidence type="ECO:0000259" key="17">
    <source>
        <dbReference type="Pfam" id="PF08028"/>
    </source>
</evidence>
<dbReference type="OrthoDB" id="571684at2"/>
<organism evidence="18 19">
    <name type="scientific">Streptomyces paludis</name>
    <dbReference type="NCBI Taxonomy" id="2282738"/>
    <lineage>
        <taxon>Bacteria</taxon>
        <taxon>Bacillati</taxon>
        <taxon>Actinomycetota</taxon>
        <taxon>Actinomycetes</taxon>
        <taxon>Kitasatosporales</taxon>
        <taxon>Streptomycetaceae</taxon>
        <taxon>Streptomyces</taxon>
    </lineage>
</organism>
<comment type="catalytic activity">
    <reaction evidence="11">
        <text>dibenzothiophene + FMNH2 + O2 = dibenzothiophene 5-oxide + FMN + H2O + H(+)</text>
        <dbReference type="Rhea" id="RHEA:49076"/>
        <dbReference type="ChEBI" id="CHEBI:15377"/>
        <dbReference type="ChEBI" id="CHEBI:15378"/>
        <dbReference type="ChEBI" id="CHEBI:15379"/>
        <dbReference type="ChEBI" id="CHEBI:23681"/>
        <dbReference type="ChEBI" id="CHEBI:23683"/>
        <dbReference type="ChEBI" id="CHEBI:57618"/>
        <dbReference type="ChEBI" id="CHEBI:58210"/>
    </reaction>
</comment>
<keyword evidence="2" id="KW-0285">Flavoprotein</keyword>
<protein>
    <recommendedName>
        <fullName evidence="10">Dibenzothiophene monooxygenase</fullName>
        <ecNumber evidence="9">1.14.14.21</ecNumber>
    </recommendedName>
</protein>
<dbReference type="InterPro" id="IPR006091">
    <property type="entry name" value="Acyl-CoA_Oxase/DH_mid-dom"/>
</dbReference>
<dbReference type="PANTHER" id="PTHR43884:SF12">
    <property type="entry name" value="ISOVALERYL-COA DEHYDROGENASE, MITOCHONDRIAL-RELATED"/>
    <property type="match status" value="1"/>
</dbReference>
<accession>A0A345HW41</accession>
<comment type="similarity">
    <text evidence="8">Belongs to the DszC flavin monooxygenase family.</text>
</comment>
<dbReference type="Gene3D" id="1.10.540.10">
    <property type="entry name" value="Acyl-CoA dehydrogenase/oxidase, N-terminal domain"/>
    <property type="match status" value="1"/>
</dbReference>
<dbReference type="Gene3D" id="1.20.140.10">
    <property type="entry name" value="Butyryl-CoA Dehydrogenase, subunit A, domain 3"/>
    <property type="match status" value="1"/>
</dbReference>
<dbReference type="InterPro" id="IPR036250">
    <property type="entry name" value="AcylCo_DH-like_C"/>
</dbReference>
<reference evidence="19" key="1">
    <citation type="submission" date="2018-07" db="EMBL/GenBank/DDBJ databases">
        <authorList>
            <person name="Zhao J."/>
        </authorList>
    </citation>
    <scope>NUCLEOTIDE SEQUENCE [LARGE SCALE GENOMIC DNA]</scope>
    <source>
        <strain evidence="19">GSSD-12</strain>
    </source>
</reference>
<comment type="subcellular location">
    <subcellularLocation>
        <location evidence="1">Cytoplasm</location>
    </subcellularLocation>
</comment>
<dbReference type="GO" id="GO:0004497">
    <property type="term" value="F:monooxygenase activity"/>
    <property type="evidence" value="ECO:0007669"/>
    <property type="project" value="UniProtKB-KW"/>
</dbReference>
<evidence type="ECO:0000256" key="6">
    <source>
        <dbReference type="ARBA" id="ARBA00023033"/>
    </source>
</evidence>
<dbReference type="EC" id="1.14.14.21" evidence="9"/>
<evidence type="ECO:0000256" key="12">
    <source>
        <dbReference type="ARBA" id="ARBA00048445"/>
    </source>
</evidence>
<keyword evidence="6" id="KW-0503">Monooxygenase</keyword>
<dbReference type="InterPro" id="IPR037069">
    <property type="entry name" value="AcylCoA_DH/ox_N_sf"/>
</dbReference>
<keyword evidence="4" id="KW-0547">Nucleotide-binding</keyword>
<dbReference type="SUPFAM" id="SSF56645">
    <property type="entry name" value="Acyl-CoA dehydrogenase NM domain-like"/>
    <property type="match status" value="1"/>
</dbReference>
<dbReference type="Pfam" id="PF02771">
    <property type="entry name" value="Acyl-CoA_dh_N"/>
    <property type="match status" value="1"/>
</dbReference>
<dbReference type="PANTHER" id="PTHR43884">
    <property type="entry name" value="ACYL-COA DEHYDROGENASE"/>
    <property type="match status" value="1"/>
</dbReference>
<evidence type="ECO:0000259" key="15">
    <source>
        <dbReference type="Pfam" id="PF02770"/>
    </source>
</evidence>
<proteinExistence type="inferred from homology"/>
<dbReference type="SUPFAM" id="SSF47203">
    <property type="entry name" value="Acyl-CoA dehydrogenase C-terminal domain-like"/>
    <property type="match status" value="1"/>
</dbReference>
<dbReference type="Pfam" id="PF02770">
    <property type="entry name" value="Acyl-CoA_dh_M"/>
    <property type="match status" value="1"/>
</dbReference>
<evidence type="ECO:0000256" key="4">
    <source>
        <dbReference type="ARBA" id="ARBA00022741"/>
    </source>
</evidence>
<feature type="region of interest" description="Disordered" evidence="14">
    <location>
        <begin position="150"/>
        <end position="173"/>
    </location>
</feature>
<dbReference type="KEGG" id="spad:DVK44_28265"/>
<comment type="catalytic activity">
    <reaction evidence="13">
        <text>dibenzothiophene + 2 FMNH2 + 2 O2 = dibenzothiophene 5,5-dioxide + 2 FMN + 2 H2O + 2 H(+)</text>
        <dbReference type="Rhea" id="RHEA:49072"/>
        <dbReference type="ChEBI" id="CHEBI:15377"/>
        <dbReference type="ChEBI" id="CHEBI:15378"/>
        <dbReference type="ChEBI" id="CHEBI:15379"/>
        <dbReference type="ChEBI" id="CHEBI:23681"/>
        <dbReference type="ChEBI" id="CHEBI:57618"/>
        <dbReference type="ChEBI" id="CHEBI:58210"/>
        <dbReference type="ChEBI" id="CHEBI:90356"/>
        <dbReference type="EC" id="1.14.14.21"/>
    </reaction>
</comment>
<dbReference type="InterPro" id="IPR009100">
    <property type="entry name" value="AcylCoA_DH/oxidase_NM_dom_sf"/>
</dbReference>
<evidence type="ECO:0000256" key="1">
    <source>
        <dbReference type="ARBA" id="ARBA00004496"/>
    </source>
</evidence>
<sequence>MTETLHTSQHAADHTPDHTADRTTDRTTAIAADRATAPTVAGIRTAIAPVLAELAATARRREGTRDYPFEQVRALADARLVSLGIPAEDGGAGGTLREVVEVIIDLARADSNVAQALRASFLTANQVTTRRDLPHRQRSVERLLRGDLFAGTGNERTGGASGSVSTTVRRDGNGTGHVLNGTKYYSTGGLYADWFGGTAVDENGDTVHFTVPTGREGVELVDDFDAVGQRLTASGSTRLTDVRVTDDELTRTDRATLPNPWLGTFAQIYLASIQAGIAAAALDDAIWFGREKARPIKHSTADRSTDDPYVRQAVGRIAARAHAARSSVVVAAETLHRLRHTPAHEVRAAGADAAVTVAQAQYVAIESAFEAAELLFDVGGGSATSREYAFDRHWRNARTVANHNPRDWKAAVVGAYHLTGEEPPITGLF</sequence>
<feature type="domain" description="Acyl-CoA dehydrogenase/oxidase N-terminal" evidence="16">
    <location>
        <begin position="52"/>
        <end position="126"/>
    </location>
</feature>
<dbReference type="GO" id="GO:0008470">
    <property type="term" value="F:3-methylbutanoyl-CoA dehydrogenase activity"/>
    <property type="evidence" value="ECO:0007669"/>
    <property type="project" value="TreeGrafter"/>
</dbReference>
<keyword evidence="3" id="KW-0288">FMN</keyword>
<keyword evidence="5" id="KW-0560">Oxidoreductase</keyword>
<dbReference type="AlphaFoldDB" id="A0A345HW41"/>
<feature type="domain" description="Acyl-CoA dehydrogenase C-terminal" evidence="17">
    <location>
        <begin position="270"/>
        <end position="404"/>
    </location>
</feature>
<evidence type="ECO:0000256" key="3">
    <source>
        <dbReference type="ARBA" id="ARBA00022643"/>
    </source>
</evidence>
<name>A0A345HW41_9ACTN</name>
<comment type="catalytic activity">
    <reaction evidence="12">
        <text>dibenzothiophene 5-oxide + FMNH2 + O2 = dibenzothiophene 5,5-dioxide + FMN + H2O + H(+)</text>
        <dbReference type="Rhea" id="RHEA:49080"/>
        <dbReference type="ChEBI" id="CHEBI:15377"/>
        <dbReference type="ChEBI" id="CHEBI:15378"/>
        <dbReference type="ChEBI" id="CHEBI:15379"/>
        <dbReference type="ChEBI" id="CHEBI:23683"/>
        <dbReference type="ChEBI" id="CHEBI:57618"/>
        <dbReference type="ChEBI" id="CHEBI:58210"/>
        <dbReference type="ChEBI" id="CHEBI:90356"/>
    </reaction>
</comment>
<dbReference type="InterPro" id="IPR013786">
    <property type="entry name" value="AcylCoA_DH/ox_N"/>
</dbReference>
<feature type="compositionally biased region" description="Basic and acidic residues" evidence="14">
    <location>
        <begin position="11"/>
        <end position="24"/>
    </location>
</feature>
<evidence type="ECO:0000259" key="16">
    <source>
        <dbReference type="Pfam" id="PF02771"/>
    </source>
</evidence>
<gene>
    <name evidence="18" type="ORF">DVK44_28265</name>
</gene>
<dbReference type="Proteomes" id="UP000253868">
    <property type="component" value="Chromosome"/>
</dbReference>
<feature type="domain" description="Acyl-CoA oxidase/dehydrogenase middle" evidence="15">
    <location>
        <begin position="158"/>
        <end position="242"/>
    </location>
</feature>
<comment type="pathway">
    <text evidence="7">Sulfur metabolism; dibenzothiophene degradation.</text>
</comment>
<evidence type="ECO:0000313" key="18">
    <source>
        <dbReference type="EMBL" id="AXG80915.1"/>
    </source>
</evidence>
<evidence type="ECO:0000256" key="13">
    <source>
        <dbReference type="ARBA" id="ARBA00049456"/>
    </source>
</evidence>
<dbReference type="Gene3D" id="2.40.110.10">
    <property type="entry name" value="Butyryl-CoA Dehydrogenase, subunit A, domain 2"/>
    <property type="match status" value="1"/>
</dbReference>
<evidence type="ECO:0000256" key="14">
    <source>
        <dbReference type="SAM" id="MobiDB-lite"/>
    </source>
</evidence>
<evidence type="ECO:0000256" key="11">
    <source>
        <dbReference type="ARBA" id="ARBA00047859"/>
    </source>
</evidence>
<dbReference type="EMBL" id="CP031194">
    <property type="protein sequence ID" value="AXG80915.1"/>
    <property type="molecule type" value="Genomic_DNA"/>
</dbReference>
<evidence type="ECO:0000256" key="10">
    <source>
        <dbReference type="ARBA" id="ARBA00034345"/>
    </source>
</evidence>
<dbReference type="Pfam" id="PF08028">
    <property type="entry name" value="Acyl-CoA_dh_2"/>
    <property type="match status" value="1"/>
</dbReference>
<feature type="region of interest" description="Disordered" evidence="14">
    <location>
        <begin position="1"/>
        <end position="24"/>
    </location>
</feature>
<dbReference type="GO" id="GO:0006552">
    <property type="term" value="P:L-leucine catabolic process"/>
    <property type="evidence" value="ECO:0007669"/>
    <property type="project" value="TreeGrafter"/>
</dbReference>
<evidence type="ECO:0000256" key="9">
    <source>
        <dbReference type="ARBA" id="ARBA00034328"/>
    </source>
</evidence>
<dbReference type="InterPro" id="IPR013107">
    <property type="entry name" value="Acyl-CoA_DH_C"/>
</dbReference>